<dbReference type="InterPro" id="IPR023214">
    <property type="entry name" value="HAD_sf"/>
</dbReference>
<comment type="similarity">
    <text evidence="3">Belongs to the HAD-like hydrolase superfamily. CbbY/CbbZ/Gph/YieH family.</text>
</comment>
<dbReference type="InterPro" id="IPR041492">
    <property type="entry name" value="HAD_2"/>
</dbReference>
<dbReference type="InterPro" id="IPR036412">
    <property type="entry name" value="HAD-like_sf"/>
</dbReference>
<proteinExistence type="inferred from homology"/>
<dbReference type="Pfam" id="PF13419">
    <property type="entry name" value="HAD_2"/>
    <property type="match status" value="1"/>
</dbReference>
<sequence>MTRPQAMLFDWDNTLVDSWECILAAYNGTFRHFGMAEWTMEQAKQNVAKSLKDSFPDMFGDRWTEAREVFTSTFEAIHLDYLRPLPGIEPMLRQLHAEGIYLAVVSNKRGNFLRTEAKVLGWDIWFGALIGANDAAADKPAVDPVTMALAPKSPPPQMKVWFVGDSPIDMHCAINSGCIPALLRADPPQPGEFDAHPPAYYFPSPQILLDRLNELSVPNPAI</sequence>
<dbReference type="PANTHER" id="PTHR43434:SF1">
    <property type="entry name" value="PHOSPHOGLYCOLATE PHOSPHATASE"/>
    <property type="match status" value="1"/>
</dbReference>
<dbReference type="EMBL" id="JAGTUF010000001">
    <property type="protein sequence ID" value="MBR9970554.1"/>
    <property type="molecule type" value="Genomic_DNA"/>
</dbReference>
<name>A0ABS5I812_9PROT</name>
<protein>
    <recommendedName>
        <fullName evidence="4">phosphoglycolate phosphatase</fullName>
        <ecNumber evidence="4">3.1.3.18</ecNumber>
    </recommendedName>
</protein>
<dbReference type="Gene3D" id="3.40.50.1000">
    <property type="entry name" value="HAD superfamily/HAD-like"/>
    <property type="match status" value="1"/>
</dbReference>
<dbReference type="InterPro" id="IPR050155">
    <property type="entry name" value="HAD-like_hydrolase_sf"/>
</dbReference>
<dbReference type="SFLD" id="SFLDS00003">
    <property type="entry name" value="Haloacid_Dehalogenase"/>
    <property type="match status" value="1"/>
</dbReference>
<comment type="caution">
    <text evidence="5">The sequence shown here is derived from an EMBL/GenBank/DDBJ whole genome shotgun (WGS) entry which is preliminary data.</text>
</comment>
<dbReference type="SFLD" id="SFLDG01129">
    <property type="entry name" value="C1.5:_HAD__Beta-PGM__Phosphata"/>
    <property type="match status" value="1"/>
</dbReference>
<evidence type="ECO:0000313" key="6">
    <source>
        <dbReference type="Proteomes" id="UP000680714"/>
    </source>
</evidence>
<evidence type="ECO:0000256" key="2">
    <source>
        <dbReference type="ARBA" id="ARBA00004818"/>
    </source>
</evidence>
<reference evidence="5 6" key="1">
    <citation type="submission" date="2021-04" db="EMBL/GenBank/DDBJ databases">
        <title>Magnetospirillum sulfuroxidans sp. nov., a facultative chemolithoautotrophic sulfur-oxidizing alphaproteobacterium isolated from freshwater sediment and proposals for Paramagetospirillum gen. nov., and Magnetospirillaceae fam. nov.</title>
        <authorList>
            <person name="Koziaeva V."/>
            <person name="Geelhoed J.S."/>
            <person name="Sorokin D.Y."/>
            <person name="Grouzdev D.S."/>
        </authorList>
    </citation>
    <scope>NUCLEOTIDE SEQUENCE [LARGE SCALE GENOMIC DNA]</scope>
    <source>
        <strain evidence="5 6">J10</strain>
    </source>
</reference>
<comment type="pathway">
    <text evidence="2">Organic acid metabolism; glycolate biosynthesis; glycolate from 2-phosphoglycolate: step 1/1.</text>
</comment>
<evidence type="ECO:0000256" key="4">
    <source>
        <dbReference type="ARBA" id="ARBA00013078"/>
    </source>
</evidence>
<keyword evidence="6" id="KW-1185">Reference proteome</keyword>
<dbReference type="EC" id="3.1.3.18" evidence="4"/>
<dbReference type="Gene3D" id="1.10.150.730">
    <property type="match status" value="1"/>
</dbReference>
<evidence type="ECO:0000313" key="5">
    <source>
        <dbReference type="EMBL" id="MBR9970554.1"/>
    </source>
</evidence>
<comment type="catalytic activity">
    <reaction evidence="1">
        <text>2-phosphoglycolate + H2O = glycolate + phosphate</text>
        <dbReference type="Rhea" id="RHEA:14369"/>
        <dbReference type="ChEBI" id="CHEBI:15377"/>
        <dbReference type="ChEBI" id="CHEBI:29805"/>
        <dbReference type="ChEBI" id="CHEBI:43474"/>
        <dbReference type="ChEBI" id="CHEBI:58033"/>
        <dbReference type="EC" id="3.1.3.18"/>
    </reaction>
</comment>
<evidence type="ECO:0000256" key="1">
    <source>
        <dbReference type="ARBA" id="ARBA00000830"/>
    </source>
</evidence>
<dbReference type="Proteomes" id="UP000680714">
    <property type="component" value="Unassembled WGS sequence"/>
</dbReference>
<accession>A0ABS5I812</accession>
<gene>
    <name evidence="5" type="ORF">KEC16_02360</name>
</gene>
<dbReference type="PANTHER" id="PTHR43434">
    <property type="entry name" value="PHOSPHOGLYCOLATE PHOSPHATASE"/>
    <property type="match status" value="1"/>
</dbReference>
<dbReference type="SUPFAM" id="SSF56784">
    <property type="entry name" value="HAD-like"/>
    <property type="match status" value="1"/>
</dbReference>
<organism evidence="5 6">
    <name type="scientific">Magnetospirillum sulfuroxidans</name>
    <dbReference type="NCBI Taxonomy" id="611300"/>
    <lineage>
        <taxon>Bacteria</taxon>
        <taxon>Pseudomonadati</taxon>
        <taxon>Pseudomonadota</taxon>
        <taxon>Alphaproteobacteria</taxon>
        <taxon>Rhodospirillales</taxon>
        <taxon>Rhodospirillaceae</taxon>
        <taxon>Magnetospirillum</taxon>
    </lineage>
</organism>
<dbReference type="RefSeq" id="WP_211546043.1">
    <property type="nucleotide sequence ID" value="NZ_JAGTUF010000001.1"/>
</dbReference>
<evidence type="ECO:0000256" key="3">
    <source>
        <dbReference type="ARBA" id="ARBA00006171"/>
    </source>
</evidence>